<dbReference type="HOGENOM" id="CLU_038716_3_2_11"/>
<sequence>MTRLWIGTYPAAGAGTPVGLGEGVWRVTLDDATGALSDATLTLALPSPSYVTGVPGGPVVAALEAQEGQVATLAVDGDRLVERSRVGSGGAYPCHVSTELDGLLAVANYGSGTLGLVPVAADGTAGEPVASLAHEGSGPRTDRQEGPHAHFVVLAPGGRHVLVADLGTDEIRRYRRTAEGVEPDGVAVTLPPGTGPRHLAFAADGRTLYVVGELDVQVHVLTWDEATSTAAAAQTVPAVVGDVTGSGGGGPVHAVRHPAGSLPSHVVVDGDEVLVAVRGADVLTRYRVGADGRLSAGRSHPVGGHWPRHFAVVGPWVVVTLEKAHRLAVLDAEGAIVSTSDIPSPASVHPA</sequence>
<dbReference type="AlphaFoldDB" id="F4GY54"/>
<comment type="similarity">
    <text evidence="1">Belongs to the cycloisomerase 2 family.</text>
</comment>
<evidence type="ECO:0008006" key="4">
    <source>
        <dbReference type="Google" id="ProtNLM"/>
    </source>
</evidence>
<gene>
    <name evidence="2" type="ordered locus">Celf_0582</name>
</gene>
<dbReference type="RefSeq" id="WP_013769751.1">
    <property type="nucleotide sequence ID" value="NC_015514.1"/>
</dbReference>
<proteinExistence type="inferred from homology"/>
<dbReference type="STRING" id="590998.Celf_0582"/>
<dbReference type="InterPro" id="IPR050282">
    <property type="entry name" value="Cycloisomerase_2"/>
</dbReference>
<dbReference type="KEGG" id="cfi:Celf_0582"/>
<protein>
    <recommendedName>
        <fullName evidence="4">Lactonase, 7-bladed beta propeller</fullName>
    </recommendedName>
</protein>
<name>F4GY54_CELFA</name>
<dbReference type="InterPro" id="IPR011048">
    <property type="entry name" value="Haem_d1_sf"/>
</dbReference>
<dbReference type="InterPro" id="IPR015943">
    <property type="entry name" value="WD40/YVTN_repeat-like_dom_sf"/>
</dbReference>
<dbReference type="PANTHER" id="PTHR30344:SF1">
    <property type="entry name" value="6-PHOSPHOGLUCONOLACTONASE"/>
    <property type="match status" value="1"/>
</dbReference>
<organism evidence="2 3">
    <name type="scientific">Cellulomonas fimi (strain ATCC 484 / DSM 20113 / JCM 1341 / CCUG 24087 / LMG 16345 / NBRC 15513 / NCIMB 8980 / NCTC 7547 / NRS-133)</name>
    <dbReference type="NCBI Taxonomy" id="590998"/>
    <lineage>
        <taxon>Bacteria</taxon>
        <taxon>Bacillati</taxon>
        <taxon>Actinomycetota</taxon>
        <taxon>Actinomycetes</taxon>
        <taxon>Micrococcales</taxon>
        <taxon>Cellulomonadaceae</taxon>
        <taxon>Cellulomonas</taxon>
    </lineage>
</organism>
<dbReference type="Proteomes" id="UP000008460">
    <property type="component" value="Chromosome"/>
</dbReference>
<evidence type="ECO:0000313" key="3">
    <source>
        <dbReference type="Proteomes" id="UP000008460"/>
    </source>
</evidence>
<evidence type="ECO:0000256" key="1">
    <source>
        <dbReference type="ARBA" id="ARBA00005564"/>
    </source>
</evidence>
<evidence type="ECO:0000313" key="2">
    <source>
        <dbReference type="EMBL" id="AEE44722.1"/>
    </source>
</evidence>
<dbReference type="SUPFAM" id="SSF51004">
    <property type="entry name" value="C-terminal (heme d1) domain of cytochrome cd1-nitrite reductase"/>
    <property type="match status" value="1"/>
</dbReference>
<accession>F4GY54</accession>
<dbReference type="InterPro" id="IPR019405">
    <property type="entry name" value="Lactonase_7-beta_prop"/>
</dbReference>
<dbReference type="EMBL" id="CP002666">
    <property type="protein sequence ID" value="AEE44722.1"/>
    <property type="molecule type" value="Genomic_DNA"/>
</dbReference>
<dbReference type="PANTHER" id="PTHR30344">
    <property type="entry name" value="6-PHOSPHOGLUCONOLACTONASE-RELATED"/>
    <property type="match status" value="1"/>
</dbReference>
<dbReference type="GO" id="GO:0017057">
    <property type="term" value="F:6-phosphogluconolactonase activity"/>
    <property type="evidence" value="ECO:0007669"/>
    <property type="project" value="TreeGrafter"/>
</dbReference>
<dbReference type="Gene3D" id="2.130.10.10">
    <property type="entry name" value="YVTN repeat-like/Quinoprotein amine dehydrogenase"/>
    <property type="match status" value="1"/>
</dbReference>
<dbReference type="Pfam" id="PF10282">
    <property type="entry name" value="Lactonase"/>
    <property type="match status" value="1"/>
</dbReference>
<keyword evidence="3" id="KW-1185">Reference proteome</keyword>
<dbReference type="eggNOG" id="COG2706">
    <property type="taxonomic scope" value="Bacteria"/>
</dbReference>
<reference evidence="2 3" key="1">
    <citation type="submission" date="2011-04" db="EMBL/GenBank/DDBJ databases">
        <title>Complete sequence of Cellulomonas fimi ATCC 484.</title>
        <authorList>
            <consortium name="US DOE Joint Genome Institute"/>
            <person name="Lucas S."/>
            <person name="Han J."/>
            <person name="Lapidus A."/>
            <person name="Cheng J.-F."/>
            <person name="Goodwin L."/>
            <person name="Pitluck S."/>
            <person name="Peters L."/>
            <person name="Chertkov O."/>
            <person name="Detter J.C."/>
            <person name="Han C."/>
            <person name="Tapia R."/>
            <person name="Land M."/>
            <person name="Hauser L."/>
            <person name="Kyrpides N."/>
            <person name="Ivanova N."/>
            <person name="Ovchinnikova G."/>
            <person name="Pagani I."/>
            <person name="Mead D."/>
            <person name="Brumm P."/>
            <person name="Woyke T."/>
        </authorList>
    </citation>
    <scope>NUCLEOTIDE SEQUENCE [LARGE SCALE GENOMIC DNA]</scope>
    <source>
        <strain evidence="3">ATCC 484 / DSM 20113 / JCM 1341 / NBRC 15513 / NCIMB 8980 / NCTC 7547</strain>
    </source>
</reference>